<dbReference type="EMBL" id="BAAARV010000025">
    <property type="protein sequence ID" value="GAA2346897.1"/>
    <property type="molecule type" value="Genomic_DNA"/>
</dbReference>
<reference evidence="2 3" key="1">
    <citation type="journal article" date="2019" name="Int. J. Syst. Evol. Microbiol.">
        <title>The Global Catalogue of Microorganisms (GCM) 10K type strain sequencing project: providing services to taxonomists for standard genome sequencing and annotation.</title>
        <authorList>
            <consortium name="The Broad Institute Genomics Platform"/>
            <consortium name="The Broad Institute Genome Sequencing Center for Infectious Disease"/>
            <person name="Wu L."/>
            <person name="Ma J."/>
        </authorList>
    </citation>
    <scope>NUCLEOTIDE SEQUENCE [LARGE SCALE GENOMIC DNA]</scope>
    <source>
        <strain evidence="2 3">JCM 3272</strain>
    </source>
</reference>
<sequence>MPDLPRPVSTDQHYYARIADLLGEQNDLLRQVLAGRQDDQPDPTTDGPQPVELREPNPPIAPAAADSPARRPTGRRAAKKGT</sequence>
<keyword evidence="3" id="KW-1185">Reference proteome</keyword>
<dbReference type="Proteomes" id="UP001501444">
    <property type="component" value="Unassembled WGS sequence"/>
</dbReference>
<dbReference type="RefSeq" id="WP_344613346.1">
    <property type="nucleotide sequence ID" value="NZ_BAAARV010000025.1"/>
</dbReference>
<evidence type="ECO:0000313" key="2">
    <source>
        <dbReference type="EMBL" id="GAA2346897.1"/>
    </source>
</evidence>
<protein>
    <recommendedName>
        <fullName evidence="4">Transposase</fullName>
    </recommendedName>
</protein>
<proteinExistence type="predicted"/>
<organism evidence="2 3">
    <name type="scientific">Dactylosporangium salmoneum</name>
    <dbReference type="NCBI Taxonomy" id="53361"/>
    <lineage>
        <taxon>Bacteria</taxon>
        <taxon>Bacillati</taxon>
        <taxon>Actinomycetota</taxon>
        <taxon>Actinomycetes</taxon>
        <taxon>Micromonosporales</taxon>
        <taxon>Micromonosporaceae</taxon>
        <taxon>Dactylosporangium</taxon>
    </lineage>
</organism>
<comment type="caution">
    <text evidence="2">The sequence shown here is derived from an EMBL/GenBank/DDBJ whole genome shotgun (WGS) entry which is preliminary data.</text>
</comment>
<name>A0ABN3G9B7_9ACTN</name>
<feature type="compositionally biased region" description="Low complexity" evidence="1">
    <location>
        <begin position="62"/>
        <end position="71"/>
    </location>
</feature>
<gene>
    <name evidence="2" type="ORF">GCM10010170_033970</name>
</gene>
<feature type="region of interest" description="Disordered" evidence="1">
    <location>
        <begin position="34"/>
        <end position="82"/>
    </location>
</feature>
<feature type="compositionally biased region" description="Basic residues" evidence="1">
    <location>
        <begin position="72"/>
        <end position="82"/>
    </location>
</feature>
<evidence type="ECO:0008006" key="4">
    <source>
        <dbReference type="Google" id="ProtNLM"/>
    </source>
</evidence>
<accession>A0ABN3G9B7</accession>
<evidence type="ECO:0000256" key="1">
    <source>
        <dbReference type="SAM" id="MobiDB-lite"/>
    </source>
</evidence>
<evidence type="ECO:0000313" key="3">
    <source>
        <dbReference type="Proteomes" id="UP001501444"/>
    </source>
</evidence>